<accession>A0A811QRI0</accession>
<feature type="compositionally biased region" description="Acidic residues" evidence="1">
    <location>
        <begin position="233"/>
        <end position="242"/>
    </location>
</feature>
<name>A0A811QRI0_9POAL</name>
<evidence type="ECO:0000313" key="2">
    <source>
        <dbReference type="EMBL" id="CAD6260409.1"/>
    </source>
</evidence>
<evidence type="ECO:0000256" key="1">
    <source>
        <dbReference type="SAM" id="MobiDB-lite"/>
    </source>
</evidence>
<feature type="region of interest" description="Disordered" evidence="1">
    <location>
        <begin position="212"/>
        <end position="263"/>
    </location>
</feature>
<protein>
    <submittedName>
        <fullName evidence="2">Uncharacterized protein</fullName>
    </submittedName>
</protein>
<sequence length="263" mass="27368">MFLHSLLMQKMAKNTQQPRKDGGARSGGLSSKKSRWYQRAVEVLVLIWKQPAPAAGASPTKAAAASGVTTTAAGKGAAAAAGPGKLRKSSSLNVAASFTRVCLCAPISSYNSESLYCFQADAAPRRSYSYPRASSASASGCGVSPLVAPPPAAGRGGRPLSAGKGVGAGELGARRVFRGKSLTDDILMRRFVVDEEATRRRNEMEVIRRRHAAASKRRRLGPSPLRRMALAESESEADEEAPEATAAAGAGRGTDSRVAAAVA</sequence>
<dbReference type="Proteomes" id="UP000604825">
    <property type="component" value="Unassembled WGS sequence"/>
</dbReference>
<dbReference type="EMBL" id="CAJGYO010000011">
    <property type="protein sequence ID" value="CAD6260409.1"/>
    <property type="molecule type" value="Genomic_DNA"/>
</dbReference>
<organism evidence="2 3">
    <name type="scientific">Miscanthus lutarioriparius</name>
    <dbReference type="NCBI Taxonomy" id="422564"/>
    <lineage>
        <taxon>Eukaryota</taxon>
        <taxon>Viridiplantae</taxon>
        <taxon>Streptophyta</taxon>
        <taxon>Embryophyta</taxon>
        <taxon>Tracheophyta</taxon>
        <taxon>Spermatophyta</taxon>
        <taxon>Magnoliopsida</taxon>
        <taxon>Liliopsida</taxon>
        <taxon>Poales</taxon>
        <taxon>Poaceae</taxon>
        <taxon>PACMAD clade</taxon>
        <taxon>Panicoideae</taxon>
        <taxon>Andropogonodae</taxon>
        <taxon>Andropogoneae</taxon>
        <taxon>Saccharinae</taxon>
        <taxon>Miscanthus</taxon>
    </lineage>
</organism>
<gene>
    <name evidence="2" type="ORF">NCGR_LOCUS43843</name>
</gene>
<dbReference type="OrthoDB" id="1887507at2759"/>
<dbReference type="AlphaFoldDB" id="A0A811QRI0"/>
<keyword evidence="3" id="KW-1185">Reference proteome</keyword>
<evidence type="ECO:0000313" key="3">
    <source>
        <dbReference type="Proteomes" id="UP000604825"/>
    </source>
</evidence>
<proteinExistence type="predicted"/>
<reference evidence="2" key="1">
    <citation type="submission" date="2020-10" db="EMBL/GenBank/DDBJ databases">
        <authorList>
            <person name="Han B."/>
            <person name="Lu T."/>
            <person name="Zhao Q."/>
            <person name="Huang X."/>
            <person name="Zhao Y."/>
        </authorList>
    </citation>
    <scope>NUCLEOTIDE SEQUENCE</scope>
</reference>
<dbReference type="PANTHER" id="PTHR36772:SF1">
    <property type="entry name" value="SERINE_THREONINE-KINASE"/>
    <property type="match status" value="1"/>
</dbReference>
<dbReference type="PANTHER" id="PTHR36772">
    <property type="entry name" value="SERINE/THREONINE-KINASE"/>
    <property type="match status" value="1"/>
</dbReference>
<comment type="caution">
    <text evidence="2">The sequence shown here is derived from an EMBL/GenBank/DDBJ whole genome shotgun (WGS) entry which is preliminary data.</text>
</comment>